<dbReference type="InterPro" id="IPR050638">
    <property type="entry name" value="AA-Vitamin_Transporters"/>
</dbReference>
<feature type="domain" description="EamA" evidence="8">
    <location>
        <begin position="11"/>
        <end position="138"/>
    </location>
</feature>
<evidence type="ECO:0000256" key="4">
    <source>
        <dbReference type="ARBA" id="ARBA00022989"/>
    </source>
</evidence>
<reference evidence="9 10" key="1">
    <citation type="journal article" date="2019" name="Int. J. Syst. Evol. Microbiol.">
        <title>The Global Catalogue of Microorganisms (GCM) 10K type strain sequencing project: providing services to taxonomists for standard genome sequencing and annotation.</title>
        <authorList>
            <consortium name="The Broad Institute Genomics Platform"/>
            <consortium name="The Broad Institute Genome Sequencing Center for Infectious Disease"/>
            <person name="Wu L."/>
            <person name="Ma J."/>
        </authorList>
    </citation>
    <scope>NUCLEOTIDE SEQUENCE [LARGE SCALE GENOMIC DNA]</scope>
    <source>
        <strain evidence="9 10">JCM 14718</strain>
    </source>
</reference>
<evidence type="ECO:0000259" key="8">
    <source>
        <dbReference type="Pfam" id="PF00892"/>
    </source>
</evidence>
<name>A0ABN2FP27_9ACTN</name>
<dbReference type="InterPro" id="IPR037185">
    <property type="entry name" value="EmrE-like"/>
</dbReference>
<keyword evidence="10" id="KW-1185">Reference proteome</keyword>
<feature type="transmembrane region" description="Helical" evidence="7">
    <location>
        <begin position="65"/>
        <end position="86"/>
    </location>
</feature>
<comment type="caution">
    <text evidence="9">The sequence shown here is derived from an EMBL/GenBank/DDBJ whole genome shotgun (WGS) entry which is preliminary data.</text>
</comment>
<protein>
    <submittedName>
        <fullName evidence="9">DMT family transporter</fullName>
    </submittedName>
</protein>
<evidence type="ECO:0000313" key="9">
    <source>
        <dbReference type="EMBL" id="GAA1655176.1"/>
    </source>
</evidence>
<dbReference type="Proteomes" id="UP001500618">
    <property type="component" value="Unassembled WGS sequence"/>
</dbReference>
<dbReference type="PANTHER" id="PTHR32322:SF2">
    <property type="entry name" value="EAMA DOMAIN-CONTAINING PROTEIN"/>
    <property type="match status" value="1"/>
</dbReference>
<comment type="similarity">
    <text evidence="2">Belongs to the EamA transporter family.</text>
</comment>
<gene>
    <name evidence="9" type="ORF">GCM10009765_00380</name>
</gene>
<feature type="transmembrane region" description="Helical" evidence="7">
    <location>
        <begin position="147"/>
        <end position="168"/>
    </location>
</feature>
<dbReference type="SUPFAM" id="SSF103481">
    <property type="entry name" value="Multidrug resistance efflux transporter EmrE"/>
    <property type="match status" value="2"/>
</dbReference>
<feature type="transmembrane region" description="Helical" evidence="7">
    <location>
        <begin position="241"/>
        <end position="261"/>
    </location>
</feature>
<proteinExistence type="inferred from homology"/>
<organism evidence="9 10">
    <name type="scientific">Fodinicola feengrottensis</name>
    <dbReference type="NCBI Taxonomy" id="435914"/>
    <lineage>
        <taxon>Bacteria</taxon>
        <taxon>Bacillati</taxon>
        <taxon>Actinomycetota</taxon>
        <taxon>Actinomycetes</taxon>
        <taxon>Mycobacteriales</taxon>
        <taxon>Fodinicola</taxon>
    </lineage>
</organism>
<accession>A0ABN2FP27</accession>
<feature type="transmembrane region" description="Helical" evidence="7">
    <location>
        <begin position="37"/>
        <end position="58"/>
    </location>
</feature>
<evidence type="ECO:0000256" key="5">
    <source>
        <dbReference type="ARBA" id="ARBA00023136"/>
    </source>
</evidence>
<evidence type="ECO:0000256" key="1">
    <source>
        <dbReference type="ARBA" id="ARBA00004141"/>
    </source>
</evidence>
<feature type="transmembrane region" description="Helical" evidence="7">
    <location>
        <begin position="180"/>
        <end position="201"/>
    </location>
</feature>
<evidence type="ECO:0000256" key="7">
    <source>
        <dbReference type="SAM" id="Phobius"/>
    </source>
</evidence>
<evidence type="ECO:0000256" key="6">
    <source>
        <dbReference type="SAM" id="MobiDB-lite"/>
    </source>
</evidence>
<dbReference type="Pfam" id="PF00892">
    <property type="entry name" value="EamA"/>
    <property type="match status" value="2"/>
</dbReference>
<feature type="region of interest" description="Disordered" evidence="6">
    <location>
        <begin position="292"/>
        <end position="321"/>
    </location>
</feature>
<keyword evidence="3 7" id="KW-0812">Transmembrane</keyword>
<feature type="transmembrane region" description="Helical" evidence="7">
    <location>
        <begin position="92"/>
        <end position="112"/>
    </location>
</feature>
<dbReference type="RefSeq" id="WP_344306020.1">
    <property type="nucleotide sequence ID" value="NZ_BAAANY010000001.1"/>
</dbReference>
<evidence type="ECO:0000313" key="10">
    <source>
        <dbReference type="Proteomes" id="UP001500618"/>
    </source>
</evidence>
<feature type="transmembrane region" description="Helical" evidence="7">
    <location>
        <begin position="207"/>
        <end position="229"/>
    </location>
</feature>
<evidence type="ECO:0000256" key="2">
    <source>
        <dbReference type="ARBA" id="ARBA00007362"/>
    </source>
</evidence>
<evidence type="ECO:0000256" key="3">
    <source>
        <dbReference type="ARBA" id="ARBA00022692"/>
    </source>
</evidence>
<feature type="compositionally biased region" description="Polar residues" evidence="6">
    <location>
        <begin position="293"/>
        <end position="310"/>
    </location>
</feature>
<keyword evidence="4 7" id="KW-1133">Transmembrane helix</keyword>
<feature type="domain" description="EamA" evidence="8">
    <location>
        <begin position="149"/>
        <end position="283"/>
    </location>
</feature>
<feature type="transmembrane region" description="Helical" evidence="7">
    <location>
        <begin position="267"/>
        <end position="283"/>
    </location>
</feature>
<dbReference type="InterPro" id="IPR000620">
    <property type="entry name" value="EamA_dom"/>
</dbReference>
<comment type="subcellular location">
    <subcellularLocation>
        <location evidence="1">Membrane</location>
        <topology evidence="1">Multi-pass membrane protein</topology>
    </subcellularLocation>
</comment>
<dbReference type="PANTHER" id="PTHR32322">
    <property type="entry name" value="INNER MEMBRANE TRANSPORTER"/>
    <property type="match status" value="1"/>
</dbReference>
<sequence length="321" mass="32888">MRFGSLLRLGLLALCWGSSFLWIKIALTGLSPIQITLVRLVLGAAVMLAFCLVTRLALPKDLKTWALIAVPAVAGAVIPFTLFGIGEGSIDSNVAGVLNATTPVLVALLAVVTGAERRPSWAQFAGIGVGFAGTMVILEPWRASGGTLAGALACVAAAALYAVSFIFIGRFLSRRVAPAALAASQLTVAAIIMIVITPFAGLTTVRLSWPVLVSVTVLGLAGTGLGFLLNYRLIADDGPTLASTVGYLMPAVSVLLGALILNEQLDAVTIGGMLLVLGGVALTRRRKIRTDSESATLATSTSPQSATGQPTGPAGLTNRAG</sequence>
<keyword evidence="5 7" id="KW-0472">Membrane</keyword>
<feature type="transmembrane region" description="Helical" evidence="7">
    <location>
        <begin position="124"/>
        <end position="141"/>
    </location>
</feature>
<dbReference type="EMBL" id="BAAANY010000001">
    <property type="protein sequence ID" value="GAA1655176.1"/>
    <property type="molecule type" value="Genomic_DNA"/>
</dbReference>